<proteinExistence type="predicted"/>
<accession>A0A3S5BKF4</accession>
<comment type="caution">
    <text evidence="1">The sequence shown here is derived from an EMBL/GenBank/DDBJ whole genome shotgun (WGS) entry which is preliminary data.</text>
</comment>
<dbReference type="AlphaFoldDB" id="A0A3S5BKF4"/>
<sequence length="86" mass="9924">MFEIYCRFLMPTFLTCLPCPLLLSRFIRLIFPRHQDLPSFGRSNRTEISFRRGGVVSRPILVSPSGIHMLVCLNSSYEKSDIVSCR</sequence>
<name>A0A3S5BKF4_9PLAT</name>
<evidence type="ECO:0000313" key="1">
    <source>
        <dbReference type="EMBL" id="VEL27598.1"/>
    </source>
</evidence>
<gene>
    <name evidence="1" type="ORF">PXEA_LOCUS21038</name>
</gene>
<keyword evidence="2" id="KW-1185">Reference proteome</keyword>
<reference evidence="1" key="1">
    <citation type="submission" date="2018-11" db="EMBL/GenBank/DDBJ databases">
        <authorList>
            <consortium name="Pathogen Informatics"/>
        </authorList>
    </citation>
    <scope>NUCLEOTIDE SEQUENCE</scope>
</reference>
<evidence type="ECO:0000313" key="2">
    <source>
        <dbReference type="Proteomes" id="UP000784294"/>
    </source>
</evidence>
<protein>
    <submittedName>
        <fullName evidence="1">Uncharacterized protein</fullName>
    </submittedName>
</protein>
<dbReference type="EMBL" id="CAAALY010088385">
    <property type="protein sequence ID" value="VEL27598.1"/>
    <property type="molecule type" value="Genomic_DNA"/>
</dbReference>
<dbReference type="Proteomes" id="UP000784294">
    <property type="component" value="Unassembled WGS sequence"/>
</dbReference>
<organism evidence="1 2">
    <name type="scientific">Protopolystoma xenopodis</name>
    <dbReference type="NCBI Taxonomy" id="117903"/>
    <lineage>
        <taxon>Eukaryota</taxon>
        <taxon>Metazoa</taxon>
        <taxon>Spiralia</taxon>
        <taxon>Lophotrochozoa</taxon>
        <taxon>Platyhelminthes</taxon>
        <taxon>Monogenea</taxon>
        <taxon>Polyopisthocotylea</taxon>
        <taxon>Polystomatidea</taxon>
        <taxon>Polystomatidae</taxon>
        <taxon>Protopolystoma</taxon>
    </lineage>
</organism>